<keyword evidence="1" id="KW-0378">Hydrolase</keyword>
<comment type="caution">
    <text evidence="1">The sequence shown here is derived from an EMBL/GenBank/DDBJ whole genome shotgun (WGS) entry which is preliminary data.</text>
</comment>
<dbReference type="GO" id="GO:0016787">
    <property type="term" value="F:hydrolase activity"/>
    <property type="evidence" value="ECO:0007669"/>
    <property type="project" value="UniProtKB-KW"/>
</dbReference>
<dbReference type="AlphaFoldDB" id="F9DX97"/>
<sequence>MMASVSGIKPGTLFCGWKIAYENLLHVKNDRFKVTFFPKILKV</sequence>
<gene>
    <name evidence="1" type="primary">ruvC</name>
    <name evidence="1" type="ORF">HMPREF9372_3428</name>
</gene>
<dbReference type="Proteomes" id="UP000005316">
    <property type="component" value="Unassembled WGS sequence"/>
</dbReference>
<protein>
    <submittedName>
        <fullName evidence="1">Crossover junction endodeoxyribonuclease RuvC</fullName>
        <ecNumber evidence="1">3.1.22.4</ecNumber>
    </submittedName>
</protein>
<accession>F9DX97</accession>
<organism evidence="1 2">
    <name type="scientific">Sporosarcina newyorkensis 2681</name>
    <dbReference type="NCBI Taxonomy" id="1027292"/>
    <lineage>
        <taxon>Bacteria</taxon>
        <taxon>Bacillati</taxon>
        <taxon>Bacillota</taxon>
        <taxon>Bacilli</taxon>
        <taxon>Bacillales</taxon>
        <taxon>Caryophanaceae</taxon>
        <taxon>Sporosarcina</taxon>
    </lineage>
</organism>
<evidence type="ECO:0000313" key="2">
    <source>
        <dbReference type="Proteomes" id="UP000005316"/>
    </source>
</evidence>
<name>F9DX97_9BACL</name>
<dbReference type="HOGENOM" id="CLU_3239839_0_0_9"/>
<proteinExistence type="predicted"/>
<reference evidence="1 2" key="1">
    <citation type="submission" date="2011-04" db="EMBL/GenBank/DDBJ databases">
        <authorList>
            <person name="Muzny D."/>
            <person name="Qin X."/>
            <person name="Deng J."/>
            <person name="Jiang H."/>
            <person name="Liu Y."/>
            <person name="Qu J."/>
            <person name="Song X.-Z."/>
            <person name="Zhang L."/>
            <person name="Thornton R."/>
            <person name="Coyle M."/>
            <person name="Francisco L."/>
            <person name="Jackson L."/>
            <person name="Javaid M."/>
            <person name="Korchina V."/>
            <person name="Kovar C."/>
            <person name="Mata R."/>
            <person name="Mathew T."/>
            <person name="Ngo R."/>
            <person name="Nguyen L."/>
            <person name="Nguyen N."/>
            <person name="Okwuonu G."/>
            <person name="Ongeri F."/>
            <person name="Pham C."/>
            <person name="Simmons D."/>
            <person name="Wilczek-Boney K."/>
            <person name="Hale W."/>
            <person name="Jakkamsetti A."/>
            <person name="Pham P."/>
            <person name="Ruth R."/>
            <person name="San Lucas F."/>
            <person name="Warren J."/>
            <person name="Zhang J."/>
            <person name="Zhao Z."/>
            <person name="Zhou C."/>
            <person name="Zhu D."/>
            <person name="Lee S."/>
            <person name="Bess C."/>
            <person name="Blankenburg K."/>
            <person name="Forbes L."/>
            <person name="Fu Q."/>
            <person name="Gubbala S."/>
            <person name="Hirani K."/>
            <person name="Jayaseelan J.C."/>
            <person name="Lara F."/>
            <person name="Munidasa M."/>
            <person name="Palculict T."/>
            <person name="Patil S."/>
            <person name="Pu L.-L."/>
            <person name="Saada N."/>
            <person name="Tang L."/>
            <person name="Weissenberger G."/>
            <person name="Zhu Y."/>
            <person name="Hemphill L."/>
            <person name="Shang Y."/>
            <person name="Youmans B."/>
            <person name="Ayvaz T."/>
            <person name="Ross M."/>
            <person name="Santibanez J."/>
            <person name="Aqrawi P."/>
            <person name="Gross S."/>
            <person name="Joshi V."/>
            <person name="Fowler G."/>
            <person name="Nazareth L."/>
            <person name="Reid J."/>
            <person name="Worley K."/>
            <person name="Petrosino J."/>
            <person name="Highlander S."/>
            <person name="Gibbs R."/>
        </authorList>
    </citation>
    <scope>NUCLEOTIDE SEQUENCE [LARGE SCALE GENOMIC DNA]</scope>
    <source>
        <strain evidence="1 2">2681</strain>
    </source>
</reference>
<dbReference type="EC" id="3.1.22.4" evidence="1"/>
<evidence type="ECO:0000313" key="1">
    <source>
        <dbReference type="EMBL" id="EGQ21145.1"/>
    </source>
</evidence>
<dbReference type="EMBL" id="AFPZ01000105">
    <property type="protein sequence ID" value="EGQ21145.1"/>
    <property type="molecule type" value="Genomic_DNA"/>
</dbReference>